<geneLocation type="mitochondrion" evidence="1"/>
<comment type="caution">
    <text evidence="1">The sequence shown here is derived from an EMBL/GenBank/DDBJ whole genome shotgun (WGS) entry which is preliminary data.</text>
</comment>
<proteinExistence type="predicted"/>
<reference evidence="1" key="1">
    <citation type="journal article" date="2015" name="Genome Biol. Evol.">
        <title>Organellar Genomes of White Spruce (Picea glauca): Assembly and Annotation.</title>
        <authorList>
            <person name="Jackman S.D."/>
            <person name="Warren R.L."/>
            <person name="Gibb E.A."/>
            <person name="Vandervalk B.P."/>
            <person name="Mohamadi H."/>
            <person name="Chu J."/>
            <person name="Raymond A."/>
            <person name="Pleasance S."/>
            <person name="Coope R."/>
            <person name="Wildung M.R."/>
            <person name="Ritland C.E."/>
            <person name="Bousquet J."/>
            <person name="Jones S.J."/>
            <person name="Bohlmann J."/>
            <person name="Birol I."/>
        </authorList>
    </citation>
    <scope>NUCLEOTIDE SEQUENCE [LARGE SCALE GENOMIC DNA]</scope>
    <source>
        <tissue evidence="1">Flushing bud</tissue>
    </source>
</reference>
<keyword evidence="1" id="KW-0496">Mitochondrion</keyword>
<gene>
    <name evidence="1" type="ORF">ABT39_MTgene1511</name>
</gene>
<sequence length="80" mass="8726">MTKHTTGKVKIDFPGTAFYIDESGPPTTTNNLGPWVKQRINKTNPGAVSIPLQCSPMVVPNRGGRIRTCYSPIAPPRLSF</sequence>
<organism evidence="1">
    <name type="scientific">Picea glauca</name>
    <name type="common">White spruce</name>
    <name type="synonym">Pinus glauca</name>
    <dbReference type="NCBI Taxonomy" id="3330"/>
    <lineage>
        <taxon>Eukaryota</taxon>
        <taxon>Viridiplantae</taxon>
        <taxon>Streptophyta</taxon>
        <taxon>Embryophyta</taxon>
        <taxon>Tracheophyta</taxon>
        <taxon>Spermatophyta</taxon>
        <taxon>Pinopsida</taxon>
        <taxon>Pinidae</taxon>
        <taxon>Conifers I</taxon>
        <taxon>Pinales</taxon>
        <taxon>Pinaceae</taxon>
        <taxon>Picea</taxon>
    </lineage>
</organism>
<accession>A0A101LW36</accession>
<evidence type="ECO:0000313" key="1">
    <source>
        <dbReference type="EMBL" id="KUM46412.1"/>
    </source>
</evidence>
<dbReference type="AlphaFoldDB" id="A0A101LW36"/>
<protein>
    <submittedName>
        <fullName evidence="1">Uncharacterized protein</fullName>
    </submittedName>
</protein>
<name>A0A101LW36_PICGL</name>
<dbReference type="EMBL" id="LKAM01000011">
    <property type="protein sequence ID" value="KUM46412.1"/>
    <property type="molecule type" value="Genomic_DNA"/>
</dbReference>